<accession>A0ABV0G605</accession>
<dbReference type="EMBL" id="JBDPZD010000006">
    <property type="protein sequence ID" value="MEO3693164.1"/>
    <property type="molecule type" value="Genomic_DNA"/>
</dbReference>
<gene>
    <name evidence="2" type="ORF">ABDJ85_16960</name>
</gene>
<evidence type="ECO:0000313" key="3">
    <source>
        <dbReference type="Proteomes" id="UP001495147"/>
    </source>
</evidence>
<feature type="domain" description="Pyridoxamine 5'-phosphate oxidase N-terminal" evidence="1">
    <location>
        <begin position="42"/>
        <end position="166"/>
    </location>
</feature>
<dbReference type="PANTHER" id="PTHR42815">
    <property type="entry name" value="FAD-BINDING, PUTATIVE (AFU_ORTHOLOGUE AFUA_6G07600)-RELATED"/>
    <property type="match status" value="1"/>
</dbReference>
<dbReference type="Gene3D" id="2.30.110.10">
    <property type="entry name" value="Electron Transport, Fmn-binding Protein, Chain A"/>
    <property type="match status" value="1"/>
</dbReference>
<name>A0ABV0G605_9BURK</name>
<keyword evidence="3" id="KW-1185">Reference proteome</keyword>
<dbReference type="Pfam" id="PF01243">
    <property type="entry name" value="PNPOx_N"/>
    <property type="match status" value="1"/>
</dbReference>
<reference evidence="2 3" key="1">
    <citation type="submission" date="2024-05" db="EMBL/GenBank/DDBJ databases">
        <title>Roseateles sp. DJS-2-20 16S ribosomal RNA gene Genome sequencing and assembly.</title>
        <authorList>
            <person name="Woo H."/>
        </authorList>
    </citation>
    <scope>NUCLEOTIDE SEQUENCE [LARGE SCALE GENOMIC DNA]</scope>
    <source>
        <strain evidence="2 3">DJS-2-20</strain>
    </source>
</reference>
<dbReference type="InterPro" id="IPR024029">
    <property type="entry name" value="Pyridox_Oxase_FMN-dep"/>
</dbReference>
<protein>
    <submittedName>
        <fullName evidence="2">MSMEG_1061 family FMN-dependent PPOX-type flavoprotein</fullName>
    </submittedName>
</protein>
<organism evidence="2 3">
    <name type="scientific">Roseateles paludis</name>
    <dbReference type="NCBI Taxonomy" id="3145238"/>
    <lineage>
        <taxon>Bacteria</taxon>
        <taxon>Pseudomonadati</taxon>
        <taxon>Pseudomonadota</taxon>
        <taxon>Betaproteobacteria</taxon>
        <taxon>Burkholderiales</taxon>
        <taxon>Sphaerotilaceae</taxon>
        <taxon>Roseateles</taxon>
    </lineage>
</organism>
<dbReference type="RefSeq" id="WP_347705982.1">
    <property type="nucleotide sequence ID" value="NZ_JBDPZD010000006.1"/>
</dbReference>
<dbReference type="InterPro" id="IPR012349">
    <property type="entry name" value="Split_barrel_FMN-bd"/>
</dbReference>
<evidence type="ECO:0000313" key="2">
    <source>
        <dbReference type="EMBL" id="MEO3693164.1"/>
    </source>
</evidence>
<dbReference type="Proteomes" id="UP001495147">
    <property type="component" value="Unassembled WGS sequence"/>
</dbReference>
<proteinExistence type="predicted"/>
<dbReference type="NCBIfam" id="TIGR04025">
    <property type="entry name" value="PPOX_FMN_DR2398"/>
    <property type="match status" value="1"/>
</dbReference>
<dbReference type="InterPro" id="IPR011576">
    <property type="entry name" value="Pyridox_Oxase_N"/>
</dbReference>
<evidence type="ECO:0000259" key="1">
    <source>
        <dbReference type="Pfam" id="PF01243"/>
    </source>
</evidence>
<dbReference type="PANTHER" id="PTHR42815:SF2">
    <property type="entry name" value="FAD-BINDING, PUTATIVE (AFU_ORTHOLOGUE AFUA_6G07600)-RELATED"/>
    <property type="match status" value="1"/>
</dbReference>
<comment type="caution">
    <text evidence="2">The sequence shown here is derived from an EMBL/GenBank/DDBJ whole genome shotgun (WGS) entry which is preliminary data.</text>
</comment>
<dbReference type="SUPFAM" id="SSF50475">
    <property type="entry name" value="FMN-binding split barrel"/>
    <property type="match status" value="1"/>
</dbReference>
<sequence>MDAWHDTTHDLCSPDALRALYPAPQRPAAAATLDKECDHIHPVYRPFIEASPWCVLATRNSETGALDLSPRGGAGAAKLIEVVDDGRTLLLPDRRGNNRIDTLRNLAADPELGLLFLIPGVGEAIRVQGRARISAHPALCARFAMDGDRLPRSVLVIQVSKCFFQCARASKRSGLWRADAQVARASLPSTGSVLQALSAGFDGAGYDERLEVRQQQTLY</sequence>